<dbReference type="InterPro" id="IPR031303">
    <property type="entry name" value="C5_meth_CS"/>
</dbReference>
<evidence type="ECO:0000313" key="7">
    <source>
        <dbReference type="EMBL" id="ACA32926.1"/>
    </source>
</evidence>
<dbReference type="NCBIfam" id="TIGR00675">
    <property type="entry name" value="dcm"/>
    <property type="match status" value="1"/>
</dbReference>
<evidence type="ECO:0000313" key="8">
    <source>
        <dbReference type="Proteomes" id="UP000002162"/>
    </source>
</evidence>
<evidence type="ECO:0000256" key="5">
    <source>
        <dbReference type="ARBA" id="ARBA00022747"/>
    </source>
</evidence>
<dbReference type="PROSITE" id="PS00095">
    <property type="entry name" value="C5_MTASE_2"/>
    <property type="match status" value="1"/>
</dbReference>
<gene>
    <name evidence="7" type="ordered locus">UPA3_0565</name>
</gene>
<evidence type="ECO:0000256" key="1">
    <source>
        <dbReference type="ARBA" id="ARBA00011975"/>
    </source>
</evidence>
<dbReference type="REBASE" id="17466">
    <property type="entry name" value="M.Upa3ORF565P"/>
</dbReference>
<name>A0A2C9DYE6_UREP2</name>
<keyword evidence="3 6" id="KW-0808">Transferase</keyword>
<dbReference type="PROSITE" id="PS00094">
    <property type="entry name" value="C5_MTASE_1"/>
    <property type="match status" value="1"/>
</dbReference>
<dbReference type="Pfam" id="PF00145">
    <property type="entry name" value="DNA_methylase"/>
    <property type="match status" value="1"/>
</dbReference>
<dbReference type="Proteomes" id="UP000002162">
    <property type="component" value="Chromosome"/>
</dbReference>
<dbReference type="InterPro" id="IPR029063">
    <property type="entry name" value="SAM-dependent_MTases_sf"/>
</dbReference>
<sequence length="299" mass="34487">MTGEQLIKSVGNKGIDLLTYSFPCQDLSTAGSFSKKAFGMKKGSGTRSGLLWEIERILFDLQKLNQLPQFLLLENVNNMLSKQHKLDYDMWTKSLKQLGYSTCTFQLNALDYGSAQRRKRVYAISILNYDGLIDSNGNILDLEAPIFDGKQKQLKDVLKTNYKIEKYYQEAYLAQPNRTFSRIKYVIPKYDLLNPNCYCTSTITTRQDRFPNGGYINLKNTILGDDYREKDHNNLPKKANFRLLTNREAYLLMGFNEKDFEAIQAKGISKAKMYQQAGNSIVVDVMVYLMKLIQERFNK</sequence>
<keyword evidence="5" id="KW-0680">Restriction system</keyword>
<protein>
    <recommendedName>
        <fullName evidence="1">DNA (cytosine-5-)-methyltransferase</fullName>
        <ecNumber evidence="1">2.1.1.37</ecNumber>
    </recommendedName>
</protein>
<evidence type="ECO:0000256" key="2">
    <source>
        <dbReference type="ARBA" id="ARBA00022603"/>
    </source>
</evidence>
<evidence type="ECO:0000256" key="4">
    <source>
        <dbReference type="ARBA" id="ARBA00022691"/>
    </source>
</evidence>
<dbReference type="Gene3D" id="3.40.50.150">
    <property type="entry name" value="Vaccinia Virus protein VP39"/>
    <property type="match status" value="1"/>
</dbReference>
<dbReference type="InterPro" id="IPR001525">
    <property type="entry name" value="C5_MeTfrase"/>
</dbReference>
<proteinExistence type="inferred from homology"/>
<evidence type="ECO:0000256" key="3">
    <source>
        <dbReference type="ARBA" id="ARBA00022679"/>
    </source>
</evidence>
<dbReference type="GO" id="GO:0032259">
    <property type="term" value="P:methylation"/>
    <property type="evidence" value="ECO:0007669"/>
    <property type="project" value="UniProtKB-KW"/>
</dbReference>
<dbReference type="PANTHER" id="PTHR46098:SF1">
    <property type="entry name" value="TRNA (CYTOSINE(38)-C(5))-METHYLTRANSFERASE"/>
    <property type="match status" value="1"/>
</dbReference>
<feature type="active site" evidence="6">
    <location>
        <position position="24"/>
    </location>
</feature>
<accession>A0A2C9DYE6</accession>
<keyword evidence="2 6" id="KW-0489">Methyltransferase</keyword>
<dbReference type="EMBL" id="CP000942">
    <property type="protein sequence ID" value="ACA32926.1"/>
    <property type="molecule type" value="Genomic_DNA"/>
</dbReference>
<dbReference type="GO" id="GO:0003886">
    <property type="term" value="F:DNA (cytosine-5-)-methyltransferase activity"/>
    <property type="evidence" value="ECO:0007669"/>
    <property type="project" value="UniProtKB-EC"/>
</dbReference>
<reference evidence="7 8" key="1">
    <citation type="submission" date="2008-02" db="EMBL/GenBank/DDBJ databases">
        <title>Genome sequence of Ureaplasma parvum serovar 3.</title>
        <authorList>
            <person name="Methe B.A."/>
            <person name="Glass J."/>
            <person name="Waites K."/>
            <person name="Shrivastava S."/>
        </authorList>
    </citation>
    <scope>NUCLEOTIDE SEQUENCE [LARGE SCALE GENOMIC DNA]</scope>
    <source>
        <strain evidence="8">ATCC 27815 / 27 / NCTC 11736</strain>
    </source>
</reference>
<dbReference type="KEGG" id="upa:UPA3_0565"/>
<dbReference type="SUPFAM" id="SSF53335">
    <property type="entry name" value="S-adenosyl-L-methionine-dependent methyltransferases"/>
    <property type="match status" value="1"/>
</dbReference>
<dbReference type="AlphaFoldDB" id="A0A2C9DYE6"/>
<dbReference type="HOGENOM" id="CLU_006958_0_6_14"/>
<dbReference type="EC" id="2.1.1.37" evidence="1"/>
<dbReference type="PANTHER" id="PTHR46098">
    <property type="entry name" value="TRNA (CYTOSINE(38)-C(5))-METHYLTRANSFERASE"/>
    <property type="match status" value="1"/>
</dbReference>
<dbReference type="GO" id="GO:0009307">
    <property type="term" value="P:DNA restriction-modification system"/>
    <property type="evidence" value="ECO:0007669"/>
    <property type="project" value="UniProtKB-KW"/>
</dbReference>
<dbReference type="InterPro" id="IPR050750">
    <property type="entry name" value="C5-MTase"/>
</dbReference>
<keyword evidence="4 6" id="KW-0949">S-adenosyl-L-methionine</keyword>
<organism evidence="7 8">
    <name type="scientific">Ureaplasma parvum serovar 3 (strain ATCC 27815 / 27 / NCTC 11736)</name>
    <dbReference type="NCBI Taxonomy" id="505682"/>
    <lineage>
        <taxon>Bacteria</taxon>
        <taxon>Bacillati</taxon>
        <taxon>Mycoplasmatota</taxon>
        <taxon>Mycoplasmoidales</taxon>
        <taxon>Mycoplasmoidaceae</taxon>
        <taxon>Ureaplasma</taxon>
    </lineage>
</organism>
<dbReference type="InterPro" id="IPR018117">
    <property type="entry name" value="C5_DNA_meth_AS"/>
</dbReference>
<dbReference type="PROSITE" id="PS51679">
    <property type="entry name" value="SAM_MT_C5"/>
    <property type="match status" value="1"/>
</dbReference>
<dbReference type="Gene3D" id="3.90.120.10">
    <property type="entry name" value="DNA Methylase, subunit A, domain 2"/>
    <property type="match status" value="1"/>
</dbReference>
<evidence type="ECO:0000256" key="6">
    <source>
        <dbReference type="PROSITE-ProRule" id="PRU01016"/>
    </source>
</evidence>
<comment type="similarity">
    <text evidence="6">Belongs to the class I-like SAM-binding methyltransferase superfamily. C5-methyltransferase family.</text>
</comment>